<feature type="compositionally biased region" description="Low complexity" evidence="2">
    <location>
        <begin position="63"/>
        <end position="78"/>
    </location>
</feature>
<protein>
    <recommendedName>
        <fullName evidence="5">Sex determining protein</fullName>
    </recommendedName>
</protein>
<dbReference type="Proteomes" id="UP000234585">
    <property type="component" value="Unassembled WGS sequence"/>
</dbReference>
<keyword evidence="1" id="KW-0175">Coiled coil</keyword>
<feature type="compositionally biased region" description="Basic and acidic residues" evidence="2">
    <location>
        <begin position="104"/>
        <end position="120"/>
    </location>
</feature>
<organism evidence="3 4">
    <name type="scientific">Aspergillus candidus</name>
    <dbReference type="NCBI Taxonomy" id="41067"/>
    <lineage>
        <taxon>Eukaryota</taxon>
        <taxon>Fungi</taxon>
        <taxon>Dikarya</taxon>
        <taxon>Ascomycota</taxon>
        <taxon>Pezizomycotina</taxon>
        <taxon>Eurotiomycetes</taxon>
        <taxon>Eurotiomycetidae</taxon>
        <taxon>Eurotiales</taxon>
        <taxon>Aspergillaceae</taxon>
        <taxon>Aspergillus</taxon>
        <taxon>Aspergillus subgen. Circumdati</taxon>
    </lineage>
</organism>
<evidence type="ECO:0000313" key="4">
    <source>
        <dbReference type="Proteomes" id="UP000234585"/>
    </source>
</evidence>
<sequence length="594" mass="64452">MYPWNTTLPPPPSATGRLQFPASTSTSSPAHTSHQMSSMQWRPSMTSRSSTQGPLAGLHMNQGSATGSSPTPGSTASPFRPMSLSRPRSNHEMPPVSVVIESRAQPRIDGLDSSDSERSVDGIGTRGATTSGLARTGDNREGNKNRRDQTDRDAPDDDAVMIVDEGPNESGMGRAESSSTAATNTNTNNTTNNNNTHGHPNSNRRHGKRLTTLEEVSLFDICNRHAADFGHRSSLCKWWMTVTEEFTRDQGHPYSWHSVRRKVEIVTKQRQKFLEESRQQREPPVDSANPRWRVAVDAWIPTWQRWEEAEARRIEKRDMRRPRKRKYWEASSPWDVISTMSCDGGWKAPPAPAPVPSLPASGSGESPSSTAPAAAAAAAPPPPPAGDVSGSRSQQDGFTSTSTSTSTPVPAPISTPTAVRLPPGFDTMFQGNSPATPIHHTPTAQAPSMDAGVMSAMLETLGKLNKHLDAAASTTPTEVPRAPQLPVPLQLPPSSASSAASISSAPSSERENLSPRPSIQDNNHSNANTNTNKTNSPGNLSTAAITQLKNELRLEMRDEIHRELEKDRAALEEKLDAVQRTQDMILEMLRQEPA</sequence>
<feature type="compositionally biased region" description="Low complexity" evidence="2">
    <location>
        <begin position="180"/>
        <end position="196"/>
    </location>
</feature>
<feature type="compositionally biased region" description="Polar residues" evidence="2">
    <location>
        <begin position="35"/>
        <end position="53"/>
    </location>
</feature>
<feature type="region of interest" description="Disordered" evidence="2">
    <location>
        <begin position="472"/>
        <end position="541"/>
    </location>
</feature>
<reference evidence="3 4" key="1">
    <citation type="submission" date="2017-12" db="EMBL/GenBank/DDBJ databases">
        <authorList>
            <consortium name="DOE Joint Genome Institute"/>
            <person name="Haridas S."/>
            <person name="Kjaerbolling I."/>
            <person name="Vesth T.C."/>
            <person name="Frisvad J.C."/>
            <person name="Nybo J.L."/>
            <person name="Theobald S."/>
            <person name="Kuo A."/>
            <person name="Bowyer P."/>
            <person name="Matsuda Y."/>
            <person name="Mondo S."/>
            <person name="Lyhne E.K."/>
            <person name="Kogle M.E."/>
            <person name="Clum A."/>
            <person name="Lipzen A."/>
            <person name="Salamov A."/>
            <person name="Ngan C.Y."/>
            <person name="Daum C."/>
            <person name="Chiniquy J."/>
            <person name="Barry K."/>
            <person name="LaButti K."/>
            <person name="Simmons B.A."/>
            <person name="Magnuson J.K."/>
            <person name="Mortensen U.H."/>
            <person name="Larsen T.O."/>
            <person name="Grigoriev I.V."/>
            <person name="Baker S.E."/>
            <person name="Andersen M.R."/>
            <person name="Nordberg H.P."/>
            <person name="Cantor M.N."/>
            <person name="Hua S.X."/>
        </authorList>
    </citation>
    <scope>NUCLEOTIDE SEQUENCE [LARGE SCALE GENOMIC DNA]</scope>
    <source>
        <strain evidence="3 4">CBS 102.13</strain>
    </source>
</reference>
<feature type="compositionally biased region" description="Low complexity" evidence="2">
    <location>
        <begin position="492"/>
        <end position="507"/>
    </location>
</feature>
<accession>A0A2I2FEU0</accession>
<dbReference type="AlphaFoldDB" id="A0A2I2FEU0"/>
<evidence type="ECO:0000313" key="3">
    <source>
        <dbReference type="EMBL" id="PLB39153.1"/>
    </source>
</evidence>
<evidence type="ECO:0000256" key="1">
    <source>
        <dbReference type="SAM" id="Coils"/>
    </source>
</evidence>
<evidence type="ECO:0000256" key="2">
    <source>
        <dbReference type="SAM" id="MobiDB-lite"/>
    </source>
</evidence>
<gene>
    <name evidence="3" type="ORF">BDW47DRAFT_124779</name>
</gene>
<proteinExistence type="predicted"/>
<feature type="compositionally biased region" description="Low complexity" evidence="2">
    <location>
        <begin position="358"/>
        <end position="378"/>
    </location>
</feature>
<evidence type="ECO:0008006" key="5">
    <source>
        <dbReference type="Google" id="ProtNLM"/>
    </source>
</evidence>
<name>A0A2I2FEU0_ASPCN</name>
<feature type="compositionally biased region" description="Low complexity" evidence="2">
    <location>
        <begin position="522"/>
        <end position="535"/>
    </location>
</feature>
<dbReference type="GeneID" id="36523464"/>
<feature type="region of interest" description="Disordered" evidence="2">
    <location>
        <begin position="345"/>
        <end position="421"/>
    </location>
</feature>
<feature type="region of interest" description="Disordered" evidence="2">
    <location>
        <begin position="1"/>
        <end position="207"/>
    </location>
</feature>
<dbReference type="OrthoDB" id="4498420at2759"/>
<feature type="compositionally biased region" description="Low complexity" evidence="2">
    <location>
        <begin position="399"/>
        <end position="419"/>
    </location>
</feature>
<keyword evidence="4" id="KW-1185">Reference proteome</keyword>
<feature type="compositionally biased region" description="Basic and acidic residues" evidence="2">
    <location>
        <begin position="137"/>
        <end position="153"/>
    </location>
</feature>
<dbReference type="EMBL" id="KZ559131">
    <property type="protein sequence ID" value="PLB39153.1"/>
    <property type="molecule type" value="Genomic_DNA"/>
</dbReference>
<feature type="compositionally biased region" description="Low complexity" evidence="2">
    <location>
        <begin position="21"/>
        <end position="34"/>
    </location>
</feature>
<dbReference type="RefSeq" id="XP_024673165.1">
    <property type="nucleotide sequence ID" value="XM_024816304.1"/>
</dbReference>
<feature type="coiled-coil region" evidence="1">
    <location>
        <begin position="554"/>
        <end position="581"/>
    </location>
</feature>